<sequence>MFSTVVRFSAALARQPAKTTLASATSPSITAGLTTSASTQSSALVASPFTVNEDGRVCSRNRRQHVYDPEAPLPPSASQNWANAAARNKDARDLAGF</sequence>
<feature type="region of interest" description="Disordered" evidence="1">
    <location>
        <begin position="66"/>
        <end position="97"/>
    </location>
</feature>
<accession>A0A5C3F2S5</accession>
<reference evidence="2 3" key="1">
    <citation type="submission" date="2018-03" db="EMBL/GenBank/DDBJ databases">
        <authorList>
            <person name="Guldener U."/>
        </authorList>
    </citation>
    <scope>NUCLEOTIDE SEQUENCE [LARGE SCALE GENOMIC DNA]</scope>
    <source>
        <strain evidence="2 3">DAOM196992</strain>
    </source>
</reference>
<name>A0A5C3F2S5_9BASI</name>
<dbReference type="Proteomes" id="UP000323386">
    <property type="component" value="Unassembled WGS sequence"/>
</dbReference>
<gene>
    <name evidence="2" type="ORF">PSFLO_04217</name>
</gene>
<evidence type="ECO:0000256" key="1">
    <source>
        <dbReference type="SAM" id="MobiDB-lite"/>
    </source>
</evidence>
<organism evidence="2 3">
    <name type="scientific">Pseudozyma flocculosa</name>
    <dbReference type="NCBI Taxonomy" id="84751"/>
    <lineage>
        <taxon>Eukaryota</taxon>
        <taxon>Fungi</taxon>
        <taxon>Dikarya</taxon>
        <taxon>Basidiomycota</taxon>
        <taxon>Ustilaginomycotina</taxon>
        <taxon>Ustilaginomycetes</taxon>
        <taxon>Ustilaginales</taxon>
        <taxon>Ustilaginaceae</taxon>
        <taxon>Pseudozyma</taxon>
    </lineage>
</organism>
<protein>
    <submittedName>
        <fullName evidence="2">Uncharacterized protein</fullName>
    </submittedName>
</protein>
<evidence type="ECO:0000313" key="2">
    <source>
        <dbReference type="EMBL" id="SPO38738.1"/>
    </source>
</evidence>
<dbReference type="OrthoDB" id="2554431at2759"/>
<evidence type="ECO:0000313" key="3">
    <source>
        <dbReference type="Proteomes" id="UP000323386"/>
    </source>
</evidence>
<dbReference type="EMBL" id="OOIP01000011">
    <property type="protein sequence ID" value="SPO38738.1"/>
    <property type="molecule type" value="Genomic_DNA"/>
</dbReference>
<proteinExistence type="predicted"/>
<dbReference type="AlphaFoldDB" id="A0A5C3F2S5"/>
<feature type="compositionally biased region" description="Basic and acidic residues" evidence="1">
    <location>
        <begin position="87"/>
        <end position="97"/>
    </location>
</feature>
<keyword evidence="3" id="KW-1185">Reference proteome</keyword>